<accession>A0AAE1TEQ6</accession>
<evidence type="ECO:0000256" key="3">
    <source>
        <dbReference type="ARBA" id="ARBA00022741"/>
    </source>
</evidence>
<gene>
    <name evidence="18" type="ORF">QN277_013762</name>
</gene>
<comment type="similarity">
    <text evidence="2">Belongs to the helicase family. SKI2 subfamily.</text>
</comment>
<dbReference type="CDD" id="cd18023">
    <property type="entry name" value="DEXHc_HFM1"/>
    <property type="match status" value="1"/>
</dbReference>
<dbReference type="InterPro" id="IPR057842">
    <property type="entry name" value="WH_MER3"/>
</dbReference>
<dbReference type="GO" id="GO:0016787">
    <property type="term" value="F:hydrolase activity"/>
    <property type="evidence" value="ECO:0007669"/>
    <property type="project" value="UniProtKB-KW"/>
</dbReference>
<evidence type="ECO:0000256" key="2">
    <source>
        <dbReference type="ARBA" id="ARBA00010140"/>
    </source>
</evidence>
<keyword evidence="5" id="KW-0347">Helicase</keyword>
<evidence type="ECO:0000256" key="5">
    <source>
        <dbReference type="ARBA" id="ARBA00022806"/>
    </source>
</evidence>
<evidence type="ECO:0000256" key="13">
    <source>
        <dbReference type="ARBA" id="ARBA00048988"/>
    </source>
</evidence>
<keyword evidence="3" id="KW-0547">Nucleotide-binding</keyword>
<comment type="catalytic activity">
    <reaction evidence="13">
        <text>ATP + H2O = ADP + phosphate + H(+)</text>
        <dbReference type="Rhea" id="RHEA:13065"/>
        <dbReference type="ChEBI" id="CHEBI:15377"/>
        <dbReference type="ChEBI" id="CHEBI:15378"/>
        <dbReference type="ChEBI" id="CHEBI:30616"/>
        <dbReference type="ChEBI" id="CHEBI:43474"/>
        <dbReference type="ChEBI" id="CHEBI:456216"/>
        <dbReference type="EC" id="5.6.2.4"/>
    </reaction>
</comment>
<dbReference type="PANTHER" id="PTHR47835">
    <property type="entry name" value="HFM1, ATP DEPENDENT DNA HELICASE HOMOLOG"/>
    <property type="match status" value="1"/>
</dbReference>
<evidence type="ECO:0000313" key="19">
    <source>
        <dbReference type="Proteomes" id="UP001293593"/>
    </source>
</evidence>
<dbReference type="SUPFAM" id="SSF158702">
    <property type="entry name" value="Sec63 N-terminal domain-like"/>
    <property type="match status" value="1"/>
</dbReference>
<evidence type="ECO:0000256" key="14">
    <source>
        <dbReference type="ARBA" id="ARBA00093647"/>
    </source>
</evidence>
<dbReference type="InterPro" id="IPR014001">
    <property type="entry name" value="Helicase_ATP-bd"/>
</dbReference>
<dbReference type="GO" id="GO:0005524">
    <property type="term" value="F:ATP binding"/>
    <property type="evidence" value="ECO:0007669"/>
    <property type="project" value="UniProtKB-KW"/>
</dbReference>
<dbReference type="FunFam" id="3.40.50.300:FF:001076">
    <property type="entry name" value="ATP-dependent DNA helicase MER3"/>
    <property type="match status" value="1"/>
</dbReference>
<dbReference type="InterPro" id="IPR027417">
    <property type="entry name" value="P-loop_NTPase"/>
</dbReference>
<dbReference type="Pfam" id="PF00270">
    <property type="entry name" value="DEAD"/>
    <property type="match status" value="1"/>
</dbReference>
<keyword evidence="9" id="KW-0539">Nucleus</keyword>
<dbReference type="InterPro" id="IPR004179">
    <property type="entry name" value="Sec63-dom"/>
</dbReference>
<evidence type="ECO:0000256" key="11">
    <source>
        <dbReference type="ARBA" id="ARBA00034617"/>
    </source>
</evidence>
<evidence type="ECO:0000259" key="16">
    <source>
        <dbReference type="PROSITE" id="PS51192"/>
    </source>
</evidence>
<feature type="domain" description="Helicase C-terminal" evidence="17">
    <location>
        <begin position="263"/>
        <end position="460"/>
    </location>
</feature>
<evidence type="ECO:0000256" key="4">
    <source>
        <dbReference type="ARBA" id="ARBA00022801"/>
    </source>
</evidence>
<evidence type="ECO:0000256" key="8">
    <source>
        <dbReference type="ARBA" id="ARBA00023235"/>
    </source>
</evidence>
<protein>
    <recommendedName>
        <fullName evidence="12">DNA 3'-5' helicase</fullName>
        <ecNumber evidence="12">5.6.2.4</ecNumber>
    </recommendedName>
    <alternativeName>
        <fullName evidence="14">DNA 3'-5' helicase MER3</fullName>
    </alternativeName>
    <alternativeName>
        <fullName evidence="15">Protein ROCK-N-ROLLERS</fullName>
    </alternativeName>
</protein>
<dbReference type="InterPro" id="IPR011545">
    <property type="entry name" value="DEAD/DEAH_box_helicase_dom"/>
</dbReference>
<dbReference type="GO" id="GO:0003677">
    <property type="term" value="F:DNA binding"/>
    <property type="evidence" value="ECO:0007669"/>
    <property type="project" value="UniProtKB-KW"/>
</dbReference>
<keyword evidence="19" id="KW-1185">Reference proteome</keyword>
<keyword evidence="6" id="KW-0067">ATP-binding</keyword>
<evidence type="ECO:0000256" key="1">
    <source>
        <dbReference type="ARBA" id="ARBA00004123"/>
    </source>
</evidence>
<evidence type="ECO:0000256" key="10">
    <source>
        <dbReference type="ARBA" id="ARBA00023254"/>
    </source>
</evidence>
<comment type="subcellular location">
    <subcellularLocation>
        <location evidence="1">Nucleus</location>
    </subcellularLocation>
</comment>
<dbReference type="Gene3D" id="3.40.50.300">
    <property type="entry name" value="P-loop containing nucleotide triphosphate hydrolases"/>
    <property type="match status" value="2"/>
</dbReference>
<dbReference type="GO" id="GO:0005634">
    <property type="term" value="C:nucleus"/>
    <property type="evidence" value="ECO:0007669"/>
    <property type="project" value="UniProtKB-SubCell"/>
</dbReference>
<evidence type="ECO:0000256" key="15">
    <source>
        <dbReference type="ARBA" id="ARBA00093653"/>
    </source>
</evidence>
<dbReference type="EMBL" id="JAWXYG010000002">
    <property type="protein sequence ID" value="KAK4282378.1"/>
    <property type="molecule type" value="Genomic_DNA"/>
</dbReference>
<dbReference type="Pfam" id="PF00271">
    <property type="entry name" value="Helicase_C"/>
    <property type="match status" value="1"/>
</dbReference>
<dbReference type="FunFam" id="1.10.150.20:FF:000077">
    <property type="entry name" value="DExH-box ATP-dependent RNA helicase DExH17"/>
    <property type="match status" value="1"/>
</dbReference>
<dbReference type="Gene3D" id="1.10.3380.10">
    <property type="entry name" value="Sec63 N-terminal domain-like domain"/>
    <property type="match status" value="1"/>
</dbReference>
<evidence type="ECO:0000256" key="6">
    <source>
        <dbReference type="ARBA" id="ARBA00022840"/>
    </source>
</evidence>
<keyword evidence="7" id="KW-0238">DNA-binding</keyword>
<dbReference type="PANTHER" id="PTHR47835:SF3">
    <property type="entry name" value="HELICASE FOR MEIOSIS 1"/>
    <property type="match status" value="1"/>
</dbReference>
<dbReference type="CDD" id="cd18795">
    <property type="entry name" value="SF2_C_Ski2"/>
    <property type="match status" value="1"/>
</dbReference>
<comment type="catalytic activity">
    <reaction evidence="11">
        <text>Couples ATP hydrolysis with the unwinding of duplex DNA by translocating in the 3'-5' direction.</text>
        <dbReference type="EC" id="5.6.2.4"/>
    </reaction>
</comment>
<dbReference type="Proteomes" id="UP001293593">
    <property type="component" value="Unassembled WGS sequence"/>
</dbReference>
<sequence length="1223" mass="138831">MDTYSLKSVSDLPVPFRSTFNFRYFNSLQSECFSTCFHSDINMVISAPTGSGKTVLFELCILRLLSRSISAQERFIQVNGTLKTIYIAPSKALVQEKLRDWNQKFGHLGIKCLELTGDNESYNLRNIQEADIILTTPEKFDAVSRYGVKDGGLSFFGDIALLLIDEVHLLNDPRGAALEAIVSRIKMVACNPKLKSNPLAQVRFLAVSATIPNIEDLAEWLVVPAQGIKRFGEEMRPVKLTTKVFGYAPAKNDFLFEKRLQNYIFDILMQYSRGKSALIFCSTRKGAQEAAQRLSQIAMTFGHSNPFIKNKEQQDRLREASLSCSDKQMQSYIHYGVGFHNGGLCLKDRNLVEGLFLKGDIQVLCTTNTLAHGINLPAHTVVIKSSQHFNKEKGLYMEYDRSTILQMCGRAGRPPFDDTGMVVIMTRRETVHLYENLLSGCEMVESQLFSCVTEHLTAEIVQLTVSDITKAIEWMKCSYLYVRMRRNPKRYAVKNGISGDRLEKHVQEICVKKVNELSQHQMVWIDEDGFLLRPLEPGRLMTKYYLRFDTMKQIMRTPENCTLEDALRVICLAEEISWIQLRRNEKKILNEINADKDGRLRFHILGDKGKKKTRIQTREEKIYILANDCLTGDPSVHDLSLIQDMNSICSNGCRIAKCMKDYFIFKKNYKGAVNSSLLAKSLDQRLWDDSPYLLKQLPGIGMVTAKSLHSMGIKSFEALAEADPRRIEIVTGRKYPFGNHIKDSLLSLPPKIDMKLEEIERHKQGKCNLVVTLTRMSESVQSLKRHYADMIIGVEEDNVILFHEKIRVDQFTSPYSATILVPISHGKQMIRANFIHEEYIGIDVHQNLSVFQESNSNVQLQRNRKLPALPIPAEVHVIEDDNIVAPQMPMEELCNLKSKDETRSIPNFDLLNEEFEEGGCAPEVEEDQCKIISEKTVFDHIREKAKNFALLSAYDNIRLPSPEVLLLARKRAREKRPALPHEVIVLDDETEGLNISPQAKVNFPVGLREAEDDDGRLFLDLVDYNTVGSSNAAGDAVETGVFLTEPEASTYKTSTDQTIFDHIRRKSKDFPLISNLDCMESIIQKKELFTPNHFDSLNAASDMEVDTNLSNISKENVRTSCMKLVEVEKHAFGFQYGTEVEHNKSEDYRGKDGVSTVLKDNKRPPDASSFAQSSRKKHCFSIGSEAEKLSLSETRRQCGFLETEGRMKEVGSSPVFRSVFSFL</sequence>
<dbReference type="Pfam" id="PF23445">
    <property type="entry name" value="WHD_SNRNP200"/>
    <property type="match status" value="1"/>
</dbReference>
<evidence type="ECO:0000256" key="7">
    <source>
        <dbReference type="ARBA" id="ARBA00023125"/>
    </source>
</evidence>
<name>A0AAE1TEQ6_9FABA</name>
<dbReference type="Pfam" id="PF02889">
    <property type="entry name" value="Sec63"/>
    <property type="match status" value="1"/>
</dbReference>
<evidence type="ECO:0000256" key="9">
    <source>
        <dbReference type="ARBA" id="ARBA00023242"/>
    </source>
</evidence>
<keyword evidence="10" id="KW-0469">Meiosis</keyword>
<dbReference type="GO" id="GO:0043138">
    <property type="term" value="F:3'-5' DNA helicase activity"/>
    <property type="evidence" value="ECO:0007669"/>
    <property type="project" value="UniProtKB-EC"/>
</dbReference>
<dbReference type="EC" id="5.6.2.4" evidence="12"/>
<keyword evidence="8" id="KW-0413">Isomerase</keyword>
<dbReference type="FunFam" id="1.10.10.10:FF:000012">
    <property type="entry name" value="U5 small nuclear ribonucleoprotein helicase"/>
    <property type="match status" value="1"/>
</dbReference>
<evidence type="ECO:0000256" key="12">
    <source>
        <dbReference type="ARBA" id="ARBA00034808"/>
    </source>
</evidence>
<dbReference type="FunFam" id="1.10.3380.10:FF:000008">
    <property type="entry name" value="DExH-box ATP-dependent RNA helicase DExH17"/>
    <property type="match status" value="1"/>
</dbReference>
<dbReference type="GO" id="GO:0007131">
    <property type="term" value="P:reciprocal meiotic recombination"/>
    <property type="evidence" value="ECO:0007669"/>
    <property type="project" value="UniProtKB-ARBA"/>
</dbReference>
<dbReference type="InterPro" id="IPR036388">
    <property type="entry name" value="WH-like_DNA-bd_sf"/>
</dbReference>
<dbReference type="SMART" id="SM00973">
    <property type="entry name" value="Sec63"/>
    <property type="match status" value="1"/>
</dbReference>
<dbReference type="PROSITE" id="PS51192">
    <property type="entry name" value="HELICASE_ATP_BIND_1"/>
    <property type="match status" value="1"/>
</dbReference>
<feature type="domain" description="Helicase ATP-binding" evidence="16">
    <location>
        <begin position="34"/>
        <end position="229"/>
    </location>
</feature>
<comment type="caution">
    <text evidence="18">The sequence shown here is derived from an EMBL/GenBank/DDBJ whole genome shotgun (WGS) entry which is preliminary data.</text>
</comment>
<dbReference type="PROSITE" id="PS51194">
    <property type="entry name" value="HELICASE_CTER"/>
    <property type="match status" value="1"/>
</dbReference>
<dbReference type="InterPro" id="IPR052247">
    <property type="entry name" value="Meiotic_Crossover_Helicase"/>
</dbReference>
<dbReference type="Gene3D" id="1.10.10.10">
    <property type="entry name" value="Winged helix-like DNA-binding domain superfamily/Winged helix DNA-binding domain"/>
    <property type="match status" value="1"/>
</dbReference>
<dbReference type="SMART" id="SM00490">
    <property type="entry name" value="HELICc"/>
    <property type="match status" value="1"/>
</dbReference>
<keyword evidence="4" id="KW-0378">Hydrolase</keyword>
<evidence type="ECO:0000259" key="17">
    <source>
        <dbReference type="PROSITE" id="PS51194"/>
    </source>
</evidence>
<dbReference type="SUPFAM" id="SSF52540">
    <property type="entry name" value="P-loop containing nucleoside triphosphate hydrolases"/>
    <property type="match status" value="1"/>
</dbReference>
<dbReference type="Gene3D" id="1.10.150.20">
    <property type="entry name" value="5' to 3' exonuclease, C-terminal subdomain"/>
    <property type="match status" value="1"/>
</dbReference>
<dbReference type="AlphaFoldDB" id="A0AAE1TEQ6"/>
<dbReference type="InterPro" id="IPR001650">
    <property type="entry name" value="Helicase_C-like"/>
</dbReference>
<dbReference type="SMART" id="SM00487">
    <property type="entry name" value="DEXDc"/>
    <property type="match status" value="1"/>
</dbReference>
<organism evidence="18 19">
    <name type="scientific">Acacia crassicarpa</name>
    <name type="common">northern wattle</name>
    <dbReference type="NCBI Taxonomy" id="499986"/>
    <lineage>
        <taxon>Eukaryota</taxon>
        <taxon>Viridiplantae</taxon>
        <taxon>Streptophyta</taxon>
        <taxon>Embryophyta</taxon>
        <taxon>Tracheophyta</taxon>
        <taxon>Spermatophyta</taxon>
        <taxon>Magnoliopsida</taxon>
        <taxon>eudicotyledons</taxon>
        <taxon>Gunneridae</taxon>
        <taxon>Pentapetalae</taxon>
        <taxon>rosids</taxon>
        <taxon>fabids</taxon>
        <taxon>Fabales</taxon>
        <taxon>Fabaceae</taxon>
        <taxon>Caesalpinioideae</taxon>
        <taxon>mimosoid clade</taxon>
        <taxon>Acacieae</taxon>
        <taxon>Acacia</taxon>
    </lineage>
</organism>
<evidence type="ECO:0000313" key="18">
    <source>
        <dbReference type="EMBL" id="KAK4282378.1"/>
    </source>
</evidence>
<reference evidence="18" key="1">
    <citation type="submission" date="2023-10" db="EMBL/GenBank/DDBJ databases">
        <title>Chromosome-level genome of the transformable northern wattle, Acacia crassicarpa.</title>
        <authorList>
            <person name="Massaro I."/>
            <person name="Sinha N.R."/>
            <person name="Poethig S."/>
            <person name="Leichty A.R."/>
        </authorList>
    </citation>
    <scope>NUCLEOTIDE SEQUENCE</scope>
    <source>
        <strain evidence="18">Acra3RX</strain>
        <tissue evidence="18">Leaf</tissue>
    </source>
</reference>
<proteinExistence type="inferred from homology"/>